<protein>
    <submittedName>
        <fullName evidence="1">Uncharacterized protein</fullName>
    </submittedName>
</protein>
<dbReference type="Proteomes" id="UP000608890">
    <property type="component" value="Unassembled WGS sequence"/>
</dbReference>
<dbReference type="Pfam" id="PF19730">
    <property type="entry name" value="DUF6221"/>
    <property type="match status" value="1"/>
</dbReference>
<name>A0A917TLN9_9ACTN</name>
<evidence type="ECO:0000313" key="1">
    <source>
        <dbReference type="EMBL" id="GGM26966.1"/>
    </source>
</evidence>
<dbReference type="EMBL" id="BMNB01000003">
    <property type="protein sequence ID" value="GGM26966.1"/>
    <property type="molecule type" value="Genomic_DNA"/>
</dbReference>
<keyword evidence="2" id="KW-1185">Reference proteome</keyword>
<reference evidence="1" key="1">
    <citation type="journal article" date="2014" name="Int. J. Syst. Evol. Microbiol.">
        <title>Complete genome sequence of Corynebacterium casei LMG S-19264T (=DSM 44701T), isolated from a smear-ripened cheese.</title>
        <authorList>
            <consortium name="US DOE Joint Genome Institute (JGI-PGF)"/>
            <person name="Walter F."/>
            <person name="Albersmeier A."/>
            <person name="Kalinowski J."/>
            <person name="Ruckert C."/>
        </authorList>
    </citation>
    <scope>NUCLEOTIDE SEQUENCE</scope>
    <source>
        <strain evidence="1">CGMCC 4.7312</strain>
    </source>
</reference>
<dbReference type="InterPro" id="IPR046193">
    <property type="entry name" value="DUF6221"/>
</dbReference>
<evidence type="ECO:0000313" key="2">
    <source>
        <dbReference type="Proteomes" id="UP000608890"/>
    </source>
</evidence>
<dbReference type="AlphaFoldDB" id="A0A917TLN9"/>
<accession>A0A917TLN9</accession>
<organism evidence="1 2">
    <name type="scientific">Micromonospora sonchi</name>
    <dbReference type="NCBI Taxonomy" id="1763543"/>
    <lineage>
        <taxon>Bacteria</taxon>
        <taxon>Bacillati</taxon>
        <taxon>Actinomycetota</taxon>
        <taxon>Actinomycetes</taxon>
        <taxon>Micromonosporales</taxon>
        <taxon>Micromonosporaceae</taxon>
        <taxon>Micromonospora</taxon>
    </lineage>
</organism>
<sequence>MTDERLAWLHAQIDDDEQAANADHVLWTVVYGNYEPAEVDSHHWTRPDAELRAEALNTEGDDDRWNTAAWRLPPNAAQRSRDVAEAGAKRRVLGRHTPHAMGDCRVRTAPHWDVLVCNHCHGQSWPCPDVQDLITLYADRPGYQEMWGQQ</sequence>
<dbReference type="RefSeq" id="WP_189041019.1">
    <property type="nucleotide sequence ID" value="NZ_BMNB01000003.1"/>
</dbReference>
<reference evidence="1" key="2">
    <citation type="submission" date="2020-09" db="EMBL/GenBank/DDBJ databases">
        <authorList>
            <person name="Sun Q."/>
            <person name="Zhou Y."/>
        </authorList>
    </citation>
    <scope>NUCLEOTIDE SEQUENCE</scope>
    <source>
        <strain evidence="1">CGMCC 4.7312</strain>
    </source>
</reference>
<gene>
    <name evidence="1" type="ORF">GCM10011608_09720</name>
</gene>
<comment type="caution">
    <text evidence="1">The sequence shown here is derived from an EMBL/GenBank/DDBJ whole genome shotgun (WGS) entry which is preliminary data.</text>
</comment>
<proteinExistence type="predicted"/>